<organism evidence="1 2">
    <name type="scientific">Goodea atripinnis</name>
    <dbReference type="NCBI Taxonomy" id="208336"/>
    <lineage>
        <taxon>Eukaryota</taxon>
        <taxon>Metazoa</taxon>
        <taxon>Chordata</taxon>
        <taxon>Craniata</taxon>
        <taxon>Vertebrata</taxon>
        <taxon>Euteleostomi</taxon>
        <taxon>Actinopterygii</taxon>
        <taxon>Neopterygii</taxon>
        <taxon>Teleostei</taxon>
        <taxon>Neoteleostei</taxon>
        <taxon>Acanthomorphata</taxon>
        <taxon>Ovalentaria</taxon>
        <taxon>Atherinomorphae</taxon>
        <taxon>Cyprinodontiformes</taxon>
        <taxon>Goodeidae</taxon>
        <taxon>Goodea</taxon>
    </lineage>
</organism>
<proteinExistence type="predicted"/>
<keyword evidence="2" id="KW-1185">Reference proteome</keyword>
<dbReference type="EMBL" id="JAHRIO010020702">
    <property type="protein sequence ID" value="MEQ2164900.1"/>
    <property type="molecule type" value="Genomic_DNA"/>
</dbReference>
<comment type="caution">
    <text evidence="1">The sequence shown here is derived from an EMBL/GenBank/DDBJ whole genome shotgun (WGS) entry which is preliminary data.</text>
</comment>
<evidence type="ECO:0000313" key="1">
    <source>
        <dbReference type="EMBL" id="MEQ2164900.1"/>
    </source>
</evidence>
<evidence type="ECO:0000313" key="2">
    <source>
        <dbReference type="Proteomes" id="UP001476798"/>
    </source>
</evidence>
<feature type="non-terminal residue" evidence="1">
    <location>
        <position position="1"/>
    </location>
</feature>
<protein>
    <submittedName>
        <fullName evidence="1">Uncharacterized protein</fullName>
    </submittedName>
</protein>
<reference evidence="1 2" key="1">
    <citation type="submission" date="2021-06" db="EMBL/GenBank/DDBJ databases">
        <authorList>
            <person name="Palmer J.M."/>
        </authorList>
    </citation>
    <scope>NUCLEOTIDE SEQUENCE [LARGE SCALE GENOMIC DNA]</scope>
    <source>
        <strain evidence="1 2">GA_2019</strain>
        <tissue evidence="1">Muscle</tissue>
    </source>
</reference>
<dbReference type="Proteomes" id="UP001476798">
    <property type="component" value="Unassembled WGS sequence"/>
</dbReference>
<feature type="non-terminal residue" evidence="1">
    <location>
        <position position="63"/>
    </location>
</feature>
<sequence>SSCTQSRSICSCKAFPPFLLHHFRPQTMRNLLSFPPFLLHHFRPQTMRNLLYLHARTGSGCAQ</sequence>
<gene>
    <name evidence="1" type="ORF">GOODEAATRI_011547</name>
</gene>
<name>A0ABV0N0I9_9TELE</name>
<accession>A0ABV0N0I9</accession>